<dbReference type="Proteomes" id="UP000008850">
    <property type="component" value="Chromosome"/>
</dbReference>
<evidence type="ECO:0000259" key="1">
    <source>
        <dbReference type="Pfam" id="PF13767"/>
    </source>
</evidence>
<proteinExistence type="predicted"/>
<dbReference type="InterPro" id="IPR025433">
    <property type="entry name" value="DUF4168"/>
</dbReference>
<feature type="domain" description="DUF4168" evidence="1">
    <location>
        <begin position="10"/>
        <end position="86"/>
    </location>
</feature>
<dbReference type="AlphaFoldDB" id="G4RBZ9"/>
<reference evidence="2 3" key="1">
    <citation type="journal article" date="2012" name="J. Bacteriol.">
        <title>Complete genome sequence of Pelagibacterium halotolerans B2T.</title>
        <authorList>
            <person name="Huo Y.Y."/>
            <person name="Cheng H."/>
            <person name="Han X.F."/>
            <person name="Jiang X.W."/>
            <person name="Sun C."/>
            <person name="Zhang X.Q."/>
            <person name="Zhu X.F."/>
            <person name="Liu Y.F."/>
            <person name="Li P.F."/>
            <person name="Ni P.X."/>
            <person name="Wu M."/>
        </authorList>
    </citation>
    <scope>NUCLEOTIDE SEQUENCE [LARGE SCALE GENOMIC DNA]</scope>
    <source>
        <strain evidence="3">DSM 22347 / JCM 15775 / CGMCC 1.7692 / B2</strain>
    </source>
</reference>
<dbReference type="EMBL" id="CP003075">
    <property type="protein sequence ID" value="AEQ51647.1"/>
    <property type="molecule type" value="Genomic_DNA"/>
</dbReference>
<accession>G4RBZ9</accession>
<dbReference type="RefSeq" id="WP_014130796.1">
    <property type="nucleotide sequence ID" value="NC_016078.1"/>
</dbReference>
<name>G4RBZ9_PELHB</name>
<gene>
    <name evidence="2" type="ordered locus">KKY_1630</name>
</gene>
<protein>
    <recommendedName>
        <fullName evidence="1">DUF4168 domain-containing protein</fullName>
    </recommendedName>
</protein>
<dbReference type="HOGENOM" id="CLU_2331226_0_0_5"/>
<dbReference type="Pfam" id="PF13767">
    <property type="entry name" value="DUF4168"/>
    <property type="match status" value="1"/>
</dbReference>
<organism evidence="2 3">
    <name type="scientific">Pelagibacterium halotolerans (strain DSM 22347 / JCM 15775 / CGMCC 1.7692 / B2)</name>
    <dbReference type="NCBI Taxonomy" id="1082931"/>
    <lineage>
        <taxon>Bacteria</taxon>
        <taxon>Pseudomonadati</taxon>
        <taxon>Pseudomonadota</taxon>
        <taxon>Alphaproteobacteria</taxon>
        <taxon>Hyphomicrobiales</taxon>
        <taxon>Devosiaceae</taxon>
        <taxon>Pelagibacterium</taxon>
    </lineage>
</organism>
<dbReference type="KEGG" id="phl:KKY_1630"/>
<sequence length="98" mass="10418">MAAPATDFDQTQIESFAVAYVQIMDIGMQAEQQLQTAESDDDRAVVQMMAQEQMASAVESTEGITVDDYNAILMAAQADPAFAEEVGGAIDAVVQPSN</sequence>
<evidence type="ECO:0000313" key="2">
    <source>
        <dbReference type="EMBL" id="AEQ51647.1"/>
    </source>
</evidence>
<evidence type="ECO:0000313" key="3">
    <source>
        <dbReference type="Proteomes" id="UP000008850"/>
    </source>
</evidence>
<keyword evidence="3" id="KW-1185">Reference proteome</keyword>